<dbReference type="Proteomes" id="UP000236291">
    <property type="component" value="Unassembled WGS sequence"/>
</dbReference>
<dbReference type="EMBL" id="ASHM01162292">
    <property type="protein sequence ID" value="PNX64151.1"/>
    <property type="molecule type" value="Genomic_DNA"/>
</dbReference>
<proteinExistence type="predicted"/>
<evidence type="ECO:0000313" key="3">
    <source>
        <dbReference type="Proteomes" id="UP000236291"/>
    </source>
</evidence>
<evidence type="ECO:0000313" key="2">
    <source>
        <dbReference type="EMBL" id="PNX64151.1"/>
    </source>
</evidence>
<evidence type="ECO:0000256" key="1">
    <source>
        <dbReference type="SAM" id="MobiDB-lite"/>
    </source>
</evidence>
<feature type="region of interest" description="Disordered" evidence="1">
    <location>
        <begin position="1"/>
        <end position="44"/>
    </location>
</feature>
<protein>
    <submittedName>
        <fullName evidence="2">Uncharacterized protein</fullName>
    </submittedName>
</protein>
<feature type="compositionally biased region" description="Acidic residues" evidence="1">
    <location>
        <begin position="7"/>
        <end position="19"/>
    </location>
</feature>
<name>A0A2K3KCZ6_TRIPR</name>
<gene>
    <name evidence="2" type="ORF">L195_g061977</name>
</gene>
<sequence>MATFEELSSEEETEEEEEANLALMASNDSDVDSEEESDSEVTDEVFSDCSKSQLIIALNKVIEKHLRVLGKQKDLQEKLNTLDEQTYHFQ</sequence>
<comment type="caution">
    <text evidence="2">The sequence shown here is derived from an EMBL/GenBank/DDBJ whole genome shotgun (WGS) entry which is preliminary data.</text>
</comment>
<organism evidence="2 3">
    <name type="scientific">Trifolium pratense</name>
    <name type="common">Red clover</name>
    <dbReference type="NCBI Taxonomy" id="57577"/>
    <lineage>
        <taxon>Eukaryota</taxon>
        <taxon>Viridiplantae</taxon>
        <taxon>Streptophyta</taxon>
        <taxon>Embryophyta</taxon>
        <taxon>Tracheophyta</taxon>
        <taxon>Spermatophyta</taxon>
        <taxon>Magnoliopsida</taxon>
        <taxon>eudicotyledons</taxon>
        <taxon>Gunneridae</taxon>
        <taxon>Pentapetalae</taxon>
        <taxon>rosids</taxon>
        <taxon>fabids</taxon>
        <taxon>Fabales</taxon>
        <taxon>Fabaceae</taxon>
        <taxon>Papilionoideae</taxon>
        <taxon>50 kb inversion clade</taxon>
        <taxon>NPAAA clade</taxon>
        <taxon>Hologalegina</taxon>
        <taxon>IRL clade</taxon>
        <taxon>Trifolieae</taxon>
        <taxon>Trifolium</taxon>
    </lineage>
</organism>
<feature type="non-terminal residue" evidence="2">
    <location>
        <position position="90"/>
    </location>
</feature>
<accession>A0A2K3KCZ6</accession>
<dbReference type="AlphaFoldDB" id="A0A2K3KCZ6"/>
<reference evidence="2 3" key="1">
    <citation type="journal article" date="2014" name="Am. J. Bot.">
        <title>Genome assembly and annotation for red clover (Trifolium pratense; Fabaceae).</title>
        <authorList>
            <person name="Istvanek J."/>
            <person name="Jaros M."/>
            <person name="Krenek A."/>
            <person name="Repkova J."/>
        </authorList>
    </citation>
    <scope>NUCLEOTIDE SEQUENCE [LARGE SCALE GENOMIC DNA]</scope>
    <source>
        <strain evidence="3">cv. Tatra</strain>
        <tissue evidence="2">Young leaves</tissue>
    </source>
</reference>
<feature type="compositionally biased region" description="Acidic residues" evidence="1">
    <location>
        <begin position="29"/>
        <end position="44"/>
    </location>
</feature>
<reference evidence="2 3" key="2">
    <citation type="journal article" date="2017" name="Front. Plant Sci.">
        <title>Gene Classification and Mining of Molecular Markers Useful in Red Clover (Trifolium pratense) Breeding.</title>
        <authorList>
            <person name="Istvanek J."/>
            <person name="Dluhosova J."/>
            <person name="Dluhos P."/>
            <person name="Patkova L."/>
            <person name="Nedelnik J."/>
            <person name="Repkova J."/>
        </authorList>
    </citation>
    <scope>NUCLEOTIDE SEQUENCE [LARGE SCALE GENOMIC DNA]</scope>
    <source>
        <strain evidence="3">cv. Tatra</strain>
        <tissue evidence="2">Young leaves</tissue>
    </source>
</reference>